<dbReference type="EMBL" id="UZAG01019607">
    <property type="protein sequence ID" value="VDO44300.1"/>
    <property type="molecule type" value="Genomic_DNA"/>
</dbReference>
<evidence type="ECO:0000313" key="2">
    <source>
        <dbReference type="EMBL" id="VDO44300.1"/>
    </source>
</evidence>
<reference evidence="2 3" key="2">
    <citation type="submission" date="2018-11" db="EMBL/GenBank/DDBJ databases">
        <authorList>
            <consortium name="Pathogen Informatics"/>
        </authorList>
    </citation>
    <scope>NUCLEOTIDE SEQUENCE [LARGE SCALE GENOMIC DNA]</scope>
</reference>
<sequence>MHIDLLEEMTDFNLLFHLSLCQVVVDHRTAPFSVFTMSYYSTVHLVVFESCTVANFINSEMNKQQMVCMDEALIMDTSAATGNRYWLRKRKQNIYKIKDTEKKGTSGNNNKKSQKK</sequence>
<dbReference type="WBParaSite" id="BTMF_0001494101-mRNA-1">
    <property type="protein sequence ID" value="BTMF_0001494101-mRNA-1"/>
    <property type="gene ID" value="BTMF_0001494101"/>
</dbReference>
<keyword evidence="3" id="KW-1185">Reference proteome</keyword>
<dbReference type="Proteomes" id="UP000280834">
    <property type="component" value="Unassembled WGS sequence"/>
</dbReference>
<accession>A0A0R3R4K1</accession>
<evidence type="ECO:0000313" key="3">
    <source>
        <dbReference type="Proteomes" id="UP000280834"/>
    </source>
</evidence>
<organism evidence="4">
    <name type="scientific">Brugia timori</name>
    <dbReference type="NCBI Taxonomy" id="42155"/>
    <lineage>
        <taxon>Eukaryota</taxon>
        <taxon>Metazoa</taxon>
        <taxon>Ecdysozoa</taxon>
        <taxon>Nematoda</taxon>
        <taxon>Chromadorea</taxon>
        <taxon>Rhabditida</taxon>
        <taxon>Spirurina</taxon>
        <taxon>Spiruromorpha</taxon>
        <taxon>Filarioidea</taxon>
        <taxon>Onchocercidae</taxon>
        <taxon>Brugia</taxon>
    </lineage>
</organism>
<proteinExistence type="predicted"/>
<evidence type="ECO:0000256" key="1">
    <source>
        <dbReference type="SAM" id="MobiDB-lite"/>
    </source>
</evidence>
<evidence type="ECO:0000313" key="4">
    <source>
        <dbReference type="WBParaSite" id="BTMF_0001494101-mRNA-1"/>
    </source>
</evidence>
<reference evidence="4" key="1">
    <citation type="submission" date="2017-02" db="UniProtKB">
        <authorList>
            <consortium name="WormBaseParasite"/>
        </authorList>
    </citation>
    <scope>IDENTIFICATION</scope>
</reference>
<feature type="compositionally biased region" description="Low complexity" evidence="1">
    <location>
        <begin position="105"/>
        <end position="116"/>
    </location>
</feature>
<name>A0A0R3R4K1_9BILA</name>
<protein>
    <submittedName>
        <fullName evidence="4">DDE_Tnp_ISL3 domain-containing protein</fullName>
    </submittedName>
</protein>
<gene>
    <name evidence="2" type="ORF">BTMF_LOCUS12937</name>
</gene>
<dbReference type="AlphaFoldDB" id="A0A0R3R4K1"/>
<feature type="region of interest" description="Disordered" evidence="1">
    <location>
        <begin position="97"/>
        <end position="116"/>
    </location>
</feature>